<evidence type="ECO:0000259" key="2">
    <source>
        <dbReference type="PROSITE" id="PS50835"/>
    </source>
</evidence>
<dbReference type="PROSITE" id="PS50853">
    <property type="entry name" value="FN3"/>
    <property type="match status" value="1"/>
</dbReference>
<protein>
    <submittedName>
        <fullName evidence="4">Ig-like domain-containing protein</fullName>
    </submittedName>
</protein>
<name>A0ABU9B0Q7_9BACT</name>
<dbReference type="CDD" id="cd00096">
    <property type="entry name" value="Ig"/>
    <property type="match status" value="1"/>
</dbReference>
<dbReference type="InterPro" id="IPR036179">
    <property type="entry name" value="Ig-like_dom_sf"/>
</dbReference>
<keyword evidence="1" id="KW-0732">Signal</keyword>
<dbReference type="InterPro" id="IPR013783">
    <property type="entry name" value="Ig-like_fold"/>
</dbReference>
<dbReference type="Gene3D" id="2.60.40.2810">
    <property type="match status" value="1"/>
</dbReference>
<dbReference type="Proteomes" id="UP001371305">
    <property type="component" value="Unassembled WGS sequence"/>
</dbReference>
<evidence type="ECO:0000259" key="3">
    <source>
        <dbReference type="PROSITE" id="PS50853"/>
    </source>
</evidence>
<dbReference type="Pfam" id="PF17963">
    <property type="entry name" value="Big_9"/>
    <property type="match status" value="1"/>
</dbReference>
<dbReference type="InterPro" id="IPR003961">
    <property type="entry name" value="FN3_dom"/>
</dbReference>
<dbReference type="RefSeq" id="WP_341407142.1">
    <property type="nucleotide sequence ID" value="NZ_JBBUKT010000011.1"/>
</dbReference>
<proteinExistence type="predicted"/>
<dbReference type="InterPro" id="IPR003599">
    <property type="entry name" value="Ig_sub"/>
</dbReference>
<dbReference type="SUPFAM" id="SSF48726">
    <property type="entry name" value="Immunoglobulin"/>
    <property type="match status" value="2"/>
</dbReference>
<feature type="domain" description="Fibronectin type-III" evidence="3">
    <location>
        <begin position="1038"/>
        <end position="1112"/>
    </location>
</feature>
<dbReference type="InterPro" id="IPR007110">
    <property type="entry name" value="Ig-like_dom"/>
</dbReference>
<dbReference type="Gene3D" id="2.60.40.10">
    <property type="entry name" value="Immunoglobulins"/>
    <property type="match status" value="1"/>
</dbReference>
<feature type="domain" description="Ig-like" evidence="2">
    <location>
        <begin position="583"/>
        <end position="663"/>
    </location>
</feature>
<dbReference type="EMBL" id="JBBUKT010000011">
    <property type="protein sequence ID" value="MEK7953378.1"/>
    <property type="molecule type" value="Genomic_DNA"/>
</dbReference>
<sequence length="1112" mass="114132">MKLTSCSTGVLATCLAAALLFSATPLSAQTLTNPGFDAANFTTFPGYASGNGGAASINGWTPSPLDRVGLNPASTSPFANNGTIPSTPNVAFLQATGAATPSLSTTVSGLTIGTKYNVSVRVNARSQTPANVPHIRFSIDNPAAGPTVSAEVSAVGGTAAYRTASFEFTATATSHVITFTNTKPTVAPASSANGDHTLLLDSLTVVPSTNSWSFSPWTDDASSGVDSSYVYTHAFKLSNANTNVTINGVTFYGRQGALPGVYNLTGLTASAAFGAGVLQVTGNSATLASPFRYDGATSVTLQNLKPSTQYLFTIYGAGWDAPTDATANRASTFSSSLGGNSYTVNLNQYGKGQGIKVNYTYTTDALGSPVTISYPPLSGLSFHTSAFSNRETTPRTATSAWSVNAWHDDSDSGISPNHVYTHAQSYGTTVSPNINGVNFTGIAGVNPTGTNCSLTLPTIFNNDTNSITGYGAAMAKDFGYNGSPSVFSLSGLTAGKQYVFSIYSAGFGAGAREGAFYGTVPGEPPSILNQHTYGDNQGIRFDYSYTATAATATIMLHGITGTDTMHIYGSSNREANAMVGVAPTITLQPVGASIGLHSSYTLRGAATGSATLTYQWKRGTQDVPGATEPVLLIEDADVSDGGSYTLVVTNGVSSATSNAAVVSVLENVPGVFPTGVNNFGQALPAGATDAHYTLIVNPDNPSSTNVLVQNPIPGSWIPHSATSTWVGPRTVTNAAAALNSDAGEGPGTYVYRTQVDLTGFDVSTVQITGSWATDNSGLALRVNGSPTGITNTAGVTYGVLAPFTINSTNAPSLTAGINNIDFVVNNADAVTGYTGLRVEGLHAIGIVPLNTPPHIVVQPQGGTGPHNGVFTLGVAASGSATLSYQWYKGSNPIPDATSPTYEVSIDDLTSGGNFKVRVTNSVTFVDSNVATVTVGNTNPAVSDDNLTTDANVPLEINPVFDMFVNDTDSDGDTLTIASFSATSFNGGTITNDGGILTYTPATGYSGLDGFTYSVSDGWGGTSALGTVLITVNPAASTAPGPLTLVVDLNGNSVTGTFTGAPGATYILQRSTTLQAASWTNVDTEVAPPSGTVTVLDNDPPDVRAYYRISYTE</sequence>
<reference evidence="4 5" key="1">
    <citation type="submission" date="2024-04" db="EMBL/GenBank/DDBJ databases">
        <title>Luteolibacter sp. isolated from soil.</title>
        <authorList>
            <person name="An J."/>
        </authorList>
    </citation>
    <scope>NUCLEOTIDE SEQUENCE [LARGE SCALE GENOMIC DNA]</scope>
    <source>
        <strain evidence="4 5">Y139</strain>
    </source>
</reference>
<organism evidence="4 5">
    <name type="scientific">Luteolibacter soli</name>
    <dbReference type="NCBI Taxonomy" id="3135280"/>
    <lineage>
        <taxon>Bacteria</taxon>
        <taxon>Pseudomonadati</taxon>
        <taxon>Verrucomicrobiota</taxon>
        <taxon>Verrucomicrobiia</taxon>
        <taxon>Verrucomicrobiales</taxon>
        <taxon>Verrucomicrobiaceae</taxon>
        <taxon>Luteolibacter</taxon>
    </lineage>
</organism>
<accession>A0ABU9B0Q7</accession>
<evidence type="ECO:0000256" key="1">
    <source>
        <dbReference type="SAM" id="SignalP"/>
    </source>
</evidence>
<comment type="caution">
    <text evidence="4">The sequence shown here is derived from an EMBL/GenBank/DDBJ whole genome shotgun (WGS) entry which is preliminary data.</text>
</comment>
<keyword evidence="5" id="KW-1185">Reference proteome</keyword>
<evidence type="ECO:0000313" key="4">
    <source>
        <dbReference type="EMBL" id="MEK7953378.1"/>
    </source>
</evidence>
<feature type="signal peptide" evidence="1">
    <location>
        <begin position="1"/>
        <end position="28"/>
    </location>
</feature>
<dbReference type="PROSITE" id="PS50835">
    <property type="entry name" value="IG_LIKE"/>
    <property type="match status" value="1"/>
</dbReference>
<evidence type="ECO:0000313" key="5">
    <source>
        <dbReference type="Proteomes" id="UP001371305"/>
    </source>
</evidence>
<feature type="chain" id="PRO_5046513123" evidence="1">
    <location>
        <begin position="29"/>
        <end position="1112"/>
    </location>
</feature>
<gene>
    <name evidence="4" type="ORF">WKV53_22880</name>
</gene>
<dbReference type="SMART" id="SM00409">
    <property type="entry name" value="IG"/>
    <property type="match status" value="2"/>
</dbReference>